<sequence>MASSSAVDVSPRQKFKDNMDKVRKWRQALTTAANLSGVHSQNIRLDSELIETIVKDISTKLNQPGKRKRLWNVEDGYRVFNNNTGTSTVEAIFLDVSKIQGLQLSPAAFRSMQNLKLLKFYVPQEVHNEYKRQRRWTVGRSNRAHFLGFLGSSSSVFPSQIRIWDP</sequence>
<dbReference type="GO" id="GO:0007165">
    <property type="term" value="P:signal transduction"/>
    <property type="evidence" value="ECO:0007669"/>
    <property type="project" value="InterPro"/>
</dbReference>
<protein>
    <recommendedName>
        <fullName evidence="1">TIR domain-containing protein</fullName>
    </recommendedName>
</protein>
<evidence type="ECO:0000313" key="2">
    <source>
        <dbReference type="EMBL" id="KAK9929315.1"/>
    </source>
</evidence>
<dbReference type="PANTHER" id="PTHR11017:SF252">
    <property type="entry name" value="RESISTANCE PROTEIN (TIR-NBS-LRR CLASS), PUTATIVE-RELATED"/>
    <property type="match status" value="1"/>
</dbReference>
<gene>
    <name evidence="2" type="ORF">M0R45_026417</name>
</gene>
<dbReference type="AlphaFoldDB" id="A0AAW1WX00"/>
<dbReference type="InterPro" id="IPR035897">
    <property type="entry name" value="Toll_tir_struct_dom_sf"/>
</dbReference>
<proteinExistence type="predicted"/>
<dbReference type="InterPro" id="IPR000157">
    <property type="entry name" value="TIR_dom"/>
</dbReference>
<reference evidence="2 3" key="1">
    <citation type="journal article" date="2023" name="G3 (Bethesda)">
        <title>A chromosome-length genome assembly and annotation of blackberry (Rubus argutus, cv. 'Hillquist').</title>
        <authorList>
            <person name="Bruna T."/>
            <person name="Aryal R."/>
            <person name="Dudchenko O."/>
            <person name="Sargent D.J."/>
            <person name="Mead D."/>
            <person name="Buti M."/>
            <person name="Cavallini A."/>
            <person name="Hytonen T."/>
            <person name="Andres J."/>
            <person name="Pham M."/>
            <person name="Weisz D."/>
            <person name="Mascagni F."/>
            <person name="Usai G."/>
            <person name="Natali L."/>
            <person name="Bassil N."/>
            <person name="Fernandez G.E."/>
            <person name="Lomsadze A."/>
            <person name="Armour M."/>
            <person name="Olukolu B."/>
            <person name="Poorten T."/>
            <person name="Britton C."/>
            <person name="Davik J."/>
            <person name="Ashrafi H."/>
            <person name="Aiden E.L."/>
            <person name="Borodovsky M."/>
            <person name="Worthington M."/>
        </authorList>
    </citation>
    <scope>NUCLEOTIDE SEQUENCE [LARGE SCALE GENOMIC DNA]</scope>
    <source>
        <strain evidence="2">PI 553951</strain>
    </source>
</reference>
<feature type="domain" description="TIR" evidence="1">
    <location>
        <begin position="16"/>
        <end position="66"/>
    </location>
</feature>
<dbReference type="GO" id="GO:0006952">
    <property type="term" value="P:defense response"/>
    <property type="evidence" value="ECO:0007669"/>
    <property type="project" value="InterPro"/>
</dbReference>
<keyword evidence="3" id="KW-1185">Reference proteome</keyword>
<comment type="caution">
    <text evidence="2">The sequence shown here is derived from an EMBL/GenBank/DDBJ whole genome shotgun (WGS) entry which is preliminary data.</text>
</comment>
<organism evidence="2 3">
    <name type="scientific">Rubus argutus</name>
    <name type="common">Southern blackberry</name>
    <dbReference type="NCBI Taxonomy" id="59490"/>
    <lineage>
        <taxon>Eukaryota</taxon>
        <taxon>Viridiplantae</taxon>
        <taxon>Streptophyta</taxon>
        <taxon>Embryophyta</taxon>
        <taxon>Tracheophyta</taxon>
        <taxon>Spermatophyta</taxon>
        <taxon>Magnoliopsida</taxon>
        <taxon>eudicotyledons</taxon>
        <taxon>Gunneridae</taxon>
        <taxon>Pentapetalae</taxon>
        <taxon>rosids</taxon>
        <taxon>fabids</taxon>
        <taxon>Rosales</taxon>
        <taxon>Rosaceae</taxon>
        <taxon>Rosoideae</taxon>
        <taxon>Rosoideae incertae sedis</taxon>
        <taxon>Rubus</taxon>
    </lineage>
</organism>
<dbReference type="Proteomes" id="UP001457282">
    <property type="component" value="Unassembled WGS sequence"/>
</dbReference>
<dbReference type="EMBL" id="JBEDUW010000005">
    <property type="protein sequence ID" value="KAK9929315.1"/>
    <property type="molecule type" value="Genomic_DNA"/>
</dbReference>
<dbReference type="InterPro" id="IPR044974">
    <property type="entry name" value="Disease_R_plants"/>
</dbReference>
<dbReference type="Pfam" id="PF01582">
    <property type="entry name" value="TIR"/>
    <property type="match status" value="1"/>
</dbReference>
<evidence type="ECO:0000313" key="3">
    <source>
        <dbReference type="Proteomes" id="UP001457282"/>
    </source>
</evidence>
<evidence type="ECO:0000259" key="1">
    <source>
        <dbReference type="Pfam" id="PF01582"/>
    </source>
</evidence>
<accession>A0AAW1WX00</accession>
<dbReference type="PANTHER" id="PTHR11017">
    <property type="entry name" value="LEUCINE-RICH REPEAT-CONTAINING PROTEIN"/>
    <property type="match status" value="1"/>
</dbReference>
<name>A0AAW1WX00_RUBAR</name>
<dbReference type="Gene3D" id="3.40.50.10140">
    <property type="entry name" value="Toll/interleukin-1 receptor homology (TIR) domain"/>
    <property type="match status" value="1"/>
</dbReference>